<keyword evidence="2" id="KW-0378">Hydrolase</keyword>
<dbReference type="GO" id="GO:0008239">
    <property type="term" value="F:dipeptidyl-peptidase activity"/>
    <property type="evidence" value="ECO:0007669"/>
    <property type="project" value="TreeGrafter"/>
</dbReference>
<dbReference type="InterPro" id="IPR056125">
    <property type="entry name" value="DUF7708"/>
</dbReference>
<dbReference type="GO" id="GO:0046872">
    <property type="term" value="F:metal ion binding"/>
    <property type="evidence" value="ECO:0007669"/>
    <property type="project" value="UniProtKB-KW"/>
</dbReference>
<dbReference type="OrthoDB" id="4694525at2759"/>
<name>A0A421CUQ9_9EURO</name>
<evidence type="ECO:0000313" key="7">
    <source>
        <dbReference type="Proteomes" id="UP000215289"/>
    </source>
</evidence>
<dbReference type="InterPro" id="IPR019734">
    <property type="entry name" value="TPR_rpt"/>
</dbReference>
<evidence type="ECO:0000259" key="4">
    <source>
        <dbReference type="Pfam" id="PF24809"/>
    </source>
</evidence>
<accession>A0A421CUQ9</accession>
<evidence type="ECO:0000256" key="1">
    <source>
        <dbReference type="ARBA" id="ARBA00022723"/>
    </source>
</evidence>
<dbReference type="SMART" id="SM00028">
    <property type="entry name" value="TPR"/>
    <property type="match status" value="5"/>
</dbReference>
<dbReference type="InterPro" id="IPR011990">
    <property type="entry name" value="TPR-like_helical_dom_sf"/>
</dbReference>
<gene>
    <name evidence="6" type="ORF">CFD26_101218</name>
</gene>
<dbReference type="Pfam" id="PF13424">
    <property type="entry name" value="TPR_12"/>
    <property type="match status" value="1"/>
</dbReference>
<proteinExistence type="predicted"/>
<dbReference type="Pfam" id="PF25000">
    <property type="entry name" value="DUF7779"/>
    <property type="match status" value="1"/>
</dbReference>
<keyword evidence="3" id="KW-0802">TPR repeat</keyword>
<dbReference type="SUPFAM" id="SSF48452">
    <property type="entry name" value="TPR-like"/>
    <property type="match status" value="1"/>
</dbReference>
<dbReference type="GO" id="GO:0005737">
    <property type="term" value="C:cytoplasm"/>
    <property type="evidence" value="ECO:0007669"/>
    <property type="project" value="TreeGrafter"/>
</dbReference>
<feature type="domain" description="DUF7708" evidence="4">
    <location>
        <begin position="68"/>
        <end position="204"/>
    </location>
</feature>
<dbReference type="PANTHER" id="PTHR23422:SF11">
    <property type="entry name" value="DIPEPTIDYL PEPTIDASE 3"/>
    <property type="match status" value="1"/>
</dbReference>
<evidence type="ECO:0000259" key="5">
    <source>
        <dbReference type="Pfam" id="PF25000"/>
    </source>
</evidence>
<dbReference type="Pfam" id="PF03571">
    <property type="entry name" value="Peptidase_M49"/>
    <property type="match status" value="1"/>
</dbReference>
<dbReference type="Pfam" id="PF24809">
    <property type="entry name" value="DUF7708"/>
    <property type="match status" value="1"/>
</dbReference>
<reference evidence="6 7" key="1">
    <citation type="submission" date="2018-08" db="EMBL/GenBank/DDBJ databases">
        <title>Draft genome sequences of two Aspergillus turcosus clinical strains isolated from bronchoalveolar lavage fluid: one azole-susceptible and the other azole-resistant.</title>
        <authorList>
            <person name="Parent-Michaud M."/>
            <person name="Dufresne P.J."/>
            <person name="Fournier E."/>
            <person name="Martineau C."/>
            <person name="Moreira S."/>
            <person name="Perkins V."/>
            <person name="De Repentigny L."/>
            <person name="Dufresne S.F."/>
        </authorList>
    </citation>
    <scope>NUCLEOTIDE SEQUENCE [LARGE SCALE GENOMIC DNA]</scope>
    <source>
        <strain evidence="6">HMR AF 1038</strain>
    </source>
</reference>
<organism evidence="6 7">
    <name type="scientific">Aspergillus turcosus</name>
    <dbReference type="NCBI Taxonomy" id="1245748"/>
    <lineage>
        <taxon>Eukaryota</taxon>
        <taxon>Fungi</taxon>
        <taxon>Dikarya</taxon>
        <taxon>Ascomycota</taxon>
        <taxon>Pezizomycotina</taxon>
        <taxon>Eurotiomycetes</taxon>
        <taxon>Eurotiomycetidae</taxon>
        <taxon>Eurotiales</taxon>
        <taxon>Aspergillaceae</taxon>
        <taxon>Aspergillus</taxon>
        <taxon>Aspergillus subgen. Fumigati</taxon>
    </lineage>
</organism>
<evidence type="ECO:0000256" key="3">
    <source>
        <dbReference type="PROSITE-ProRule" id="PRU00339"/>
    </source>
</evidence>
<dbReference type="EMBL" id="NIDN02000290">
    <property type="protein sequence ID" value="RLL93582.1"/>
    <property type="molecule type" value="Genomic_DNA"/>
</dbReference>
<comment type="caution">
    <text evidence="6">The sequence shown here is derived from an EMBL/GenBank/DDBJ whole genome shotgun (WGS) entry which is preliminary data.</text>
</comment>
<feature type="domain" description="DUF7779" evidence="5">
    <location>
        <begin position="298"/>
        <end position="387"/>
    </location>
</feature>
<keyword evidence="1" id="KW-0479">Metal-binding</keyword>
<feature type="repeat" description="TPR" evidence="3">
    <location>
        <begin position="520"/>
        <end position="553"/>
    </location>
</feature>
<dbReference type="Proteomes" id="UP000215289">
    <property type="component" value="Unassembled WGS sequence"/>
</dbReference>
<dbReference type="STRING" id="1245748.A0A421CUQ9"/>
<dbReference type="Gene3D" id="1.25.40.10">
    <property type="entry name" value="Tetratricopeptide repeat domain"/>
    <property type="match status" value="1"/>
</dbReference>
<evidence type="ECO:0000313" key="6">
    <source>
        <dbReference type="EMBL" id="RLL93582.1"/>
    </source>
</evidence>
<protein>
    <submittedName>
        <fullName evidence="6">Uncharacterized protein</fullName>
    </submittedName>
</protein>
<dbReference type="PANTHER" id="PTHR23422">
    <property type="entry name" value="DIPEPTIDYL PEPTIDASE III-RELATED"/>
    <property type="match status" value="1"/>
</dbReference>
<dbReference type="InterPro" id="IPR056681">
    <property type="entry name" value="DUF7779"/>
</dbReference>
<evidence type="ECO:0000256" key="2">
    <source>
        <dbReference type="ARBA" id="ARBA00022801"/>
    </source>
</evidence>
<dbReference type="Gene3D" id="3.30.540.30">
    <property type="match status" value="3"/>
</dbReference>
<sequence>MFEPPLKDQQSPLWQRALENFREELAGDDDLVMILGTKGVQEALQDAKLLQPVGSPGRKALESVNRLKPMIEFVNDFSAVLAVTFGADTMMTAVVWGSIRMILTLASSTGNTLQEVCDMLEELSLTLPRFRTYERTLPMSQELVDSLLAVYTEVICFYARAIHFFRGHKHVHVVRNSWPELRGDFNRTIQRIRRLSSTVESEVELTRMRRDNQKYHEVLELMSSLRAQTPAYEKKKYYYLPFNENPRFWGREDILSHIQSSLEVEGRATLRSFALHGMGGVGKQIALRYANHSLWEMSLEKLSGNAKALHMLLSFLDPDCVQESLLREESGSVENPELEFLQDEMEILDAEELLLQAGLVQKSEENEVLSIHRLVQTAVIRRMSDKEREAYFSAVVDILFPTFPDTYSADLGHQVASWTRCERSLPHLQHLVKQNEKFKVYVGNNQKYLYERENYSIARTYIEAAMGVFSDRSTLAYASAVELQGLIELDLGHPQLALESFHQAYNCRAALLPANDSFLAASFVEIGLAYTEIGDLEKAHKHLQRSIDIRLEAKSDRIGNSYSNMASLLLRMGKPDSAEEMLKRCPSLKDFTDDTFLKTGNPRFSGDMVLLARIRMAQGLHDDALRLASKALMFRRECLGERLKVCDSLYQVADILQYRGNSASAIKTLEAITMRKPEIFQLSVAASFEGLTSNEKLCAHHTARAAWHGSRIILRQVSPEANDIFDFIMALHHSCDGQWEQLARRAQVDMTEVEKFLNYAAVFLSNIGNYFGSGDQKFHPDTSPDDLEKLANCAPTTARMFPKVRDALFRPLPNSLGVPSDTSQSTYYLGDGTLENMDDVSAVSKLMESSEIFPENTRLRKSVATEAGITLRTYDILQASVEEDEAALQVPDGQSANGTRIRLVRGDHKEELKKINQSLGEAMKYAANCQQQKVLAGIAESFSSGDLNFYREAQRVWVKDKAPKVETVFGFVEPYRDPLGIRAEFEGIVGISDSERTKVLRSLAEIASDIIPRLPWAEGYEENNGKGPFEKELFDIPDFASVQILAYCSSLVFPGINLPNYNDIRQADGFKNIIFANRMIAESKRARGIHMIHESERKVFQQHRFTAYYIWVVLHEILGHGTGKLLLEDSQGNFNFDREHPPLNPLSGKPIDSWYSPGETWTGVFTDLSTTVDECRAELVGAYLIDVPEILALFGCTVDSEIKPADVVYNLYQQLGVDGLRALENYNPSTKAHFGMLQHMLRDSSGLYKIIHDKESQNLTVQVNRSRLQEGKASLGRMLLRLHIYRCTADIRSCREFYEDLTTVNEEALGWREVVLVKKDPPLAFCHANTFLDGDRVILKEYEPTVRGLIQSWAERDV</sequence>
<dbReference type="PROSITE" id="PS50005">
    <property type="entry name" value="TPR"/>
    <property type="match status" value="1"/>
</dbReference>
<keyword evidence="7" id="KW-1185">Reference proteome</keyword>
<dbReference type="InterPro" id="IPR039461">
    <property type="entry name" value="Peptidase_M49"/>
</dbReference>